<proteinExistence type="predicted"/>
<feature type="transmembrane region" description="Helical" evidence="2">
    <location>
        <begin position="12"/>
        <end position="32"/>
    </location>
</feature>
<keyword evidence="2" id="KW-0472">Membrane</keyword>
<gene>
    <name evidence="3" type="ORF">DME_LOCUS10085</name>
</gene>
<dbReference type="Proteomes" id="UP000274756">
    <property type="component" value="Unassembled WGS sequence"/>
</dbReference>
<dbReference type="WBParaSite" id="DME_0000750001-mRNA-1">
    <property type="protein sequence ID" value="DME_0000750001-mRNA-1"/>
    <property type="gene ID" value="DME_0000750001"/>
</dbReference>
<evidence type="ECO:0000256" key="2">
    <source>
        <dbReference type="SAM" id="Phobius"/>
    </source>
</evidence>
<reference evidence="6" key="1">
    <citation type="submission" date="2017-02" db="UniProtKB">
        <authorList>
            <consortium name="WormBaseParasite"/>
        </authorList>
    </citation>
    <scope>IDENTIFICATION</scope>
</reference>
<keyword evidence="5" id="KW-1185">Reference proteome</keyword>
<sequence length="84" mass="9268">MHPERNLKLYEFSSIDPILFSLLVLALVLAGYTNKRVALSPSNNLGEHQNVHSSYKSLGSSAPLLSRPPSYDDGDNDDIEVVQI</sequence>
<dbReference type="AlphaFoldDB" id="A0A0N4UIQ6"/>
<keyword evidence="2" id="KW-1133">Transmembrane helix</keyword>
<feature type="compositionally biased region" description="Polar residues" evidence="1">
    <location>
        <begin position="41"/>
        <end position="60"/>
    </location>
</feature>
<feature type="region of interest" description="Disordered" evidence="1">
    <location>
        <begin position="41"/>
        <end position="78"/>
    </location>
</feature>
<evidence type="ECO:0000313" key="3">
    <source>
        <dbReference type="EMBL" id="VDN60112.1"/>
    </source>
</evidence>
<evidence type="ECO:0000313" key="6">
    <source>
        <dbReference type="WBParaSite" id="DME_0000750001-mRNA-1"/>
    </source>
</evidence>
<protein>
    <submittedName>
        <fullName evidence="6">Ovule protein</fullName>
    </submittedName>
</protein>
<keyword evidence="2" id="KW-0812">Transmembrane</keyword>
<name>A0A0N4UIQ6_DRAME</name>
<dbReference type="EMBL" id="UYYG01001201">
    <property type="protein sequence ID" value="VDN60112.1"/>
    <property type="molecule type" value="Genomic_DNA"/>
</dbReference>
<evidence type="ECO:0000256" key="1">
    <source>
        <dbReference type="SAM" id="MobiDB-lite"/>
    </source>
</evidence>
<evidence type="ECO:0000313" key="5">
    <source>
        <dbReference type="Proteomes" id="UP000274756"/>
    </source>
</evidence>
<organism evidence="4 6">
    <name type="scientific">Dracunculus medinensis</name>
    <name type="common">Guinea worm</name>
    <dbReference type="NCBI Taxonomy" id="318479"/>
    <lineage>
        <taxon>Eukaryota</taxon>
        <taxon>Metazoa</taxon>
        <taxon>Ecdysozoa</taxon>
        <taxon>Nematoda</taxon>
        <taxon>Chromadorea</taxon>
        <taxon>Rhabditida</taxon>
        <taxon>Spirurina</taxon>
        <taxon>Dracunculoidea</taxon>
        <taxon>Dracunculidae</taxon>
        <taxon>Dracunculus</taxon>
    </lineage>
</organism>
<accession>A0A0N4UIQ6</accession>
<dbReference type="Proteomes" id="UP000038040">
    <property type="component" value="Unplaced"/>
</dbReference>
<reference evidence="3 5" key="2">
    <citation type="submission" date="2018-11" db="EMBL/GenBank/DDBJ databases">
        <authorList>
            <consortium name="Pathogen Informatics"/>
        </authorList>
    </citation>
    <scope>NUCLEOTIDE SEQUENCE [LARGE SCALE GENOMIC DNA]</scope>
</reference>
<evidence type="ECO:0000313" key="4">
    <source>
        <dbReference type="Proteomes" id="UP000038040"/>
    </source>
</evidence>